<dbReference type="EMBL" id="JASZZN010000018">
    <property type="protein sequence ID" value="MDM4018078.1"/>
    <property type="molecule type" value="Genomic_DNA"/>
</dbReference>
<protein>
    <recommendedName>
        <fullName evidence="3">TolC family protein</fullName>
    </recommendedName>
</protein>
<sequence>MAFELADRIRAQLFQRNITGRKMCASVIVRGGSILVGVLSVVGCGGLGDRYSGTMSTHQFEATPQYAYADPNRTPDWRHRAALENEQPRPWIGSDGRASQAVVQATLRELNDDQLLAAWEVFDDPRLRWMQRIAIQNVSSSDQVFERLQEGGFAPTPNSAFPVAQERLLEAIAHVIVDARYHHHRLQTLIRELDEQEDVVDESRGRVQVGSIDPTELEVLIAHCQSTAERQDQERRVIGTLSSQLNRLIGQSLTHALIDSIGDQPQLTIPGIDDRVSADRLRWRFDVDQARRDVKVRGQRSGLTEAETLPMLAFRGSIHAKRAEAVLSFAEPDVIPFDQPETFQFQLEPPPNAAMTTAENVGALQLAMAGYHQVVATAASEVQELLTDYVELQDHVARQRELVVRTDKDLDEQLRQFDAGQLEATHLIDIQSQLIDRYFKQHELERQLGHVAIELFVALGGPRHSSQVIPAGWQAR</sequence>
<name>A0ABT7PNM0_9BACT</name>
<evidence type="ECO:0000313" key="2">
    <source>
        <dbReference type="Proteomes" id="UP001239462"/>
    </source>
</evidence>
<evidence type="ECO:0000313" key="1">
    <source>
        <dbReference type="EMBL" id="MDM4018078.1"/>
    </source>
</evidence>
<evidence type="ECO:0008006" key="3">
    <source>
        <dbReference type="Google" id="ProtNLM"/>
    </source>
</evidence>
<gene>
    <name evidence="1" type="ORF">QTN89_21700</name>
</gene>
<dbReference type="SUPFAM" id="SSF56954">
    <property type="entry name" value="Outer membrane efflux proteins (OEP)"/>
    <property type="match status" value="1"/>
</dbReference>
<dbReference type="PANTHER" id="PTHR30203:SF30">
    <property type="entry name" value="OUTER MEMBRANE PROTEIN-RELATED"/>
    <property type="match status" value="1"/>
</dbReference>
<accession>A0ABT7PNM0</accession>
<reference evidence="1 2" key="1">
    <citation type="submission" date="2023-06" db="EMBL/GenBank/DDBJ databases">
        <title>Roseiconus lacunae JC819 isolated from Gulf of Mannar region, Tamil Nadu.</title>
        <authorList>
            <person name="Pk S."/>
            <person name="Ch S."/>
            <person name="Ch V.R."/>
        </authorList>
    </citation>
    <scope>NUCLEOTIDE SEQUENCE [LARGE SCALE GENOMIC DNA]</scope>
    <source>
        <strain evidence="1 2">JC819</strain>
    </source>
</reference>
<dbReference type="PANTHER" id="PTHR30203">
    <property type="entry name" value="OUTER MEMBRANE CATION EFFLUX PROTEIN"/>
    <property type="match status" value="1"/>
</dbReference>
<dbReference type="InterPro" id="IPR010131">
    <property type="entry name" value="MdtP/NodT-like"/>
</dbReference>
<dbReference type="RefSeq" id="WP_289165713.1">
    <property type="nucleotide sequence ID" value="NZ_JASZZN010000018.1"/>
</dbReference>
<keyword evidence="2" id="KW-1185">Reference proteome</keyword>
<dbReference type="Proteomes" id="UP001239462">
    <property type="component" value="Unassembled WGS sequence"/>
</dbReference>
<organism evidence="1 2">
    <name type="scientific">Roseiconus lacunae</name>
    <dbReference type="NCBI Taxonomy" id="2605694"/>
    <lineage>
        <taxon>Bacteria</taxon>
        <taxon>Pseudomonadati</taxon>
        <taxon>Planctomycetota</taxon>
        <taxon>Planctomycetia</taxon>
        <taxon>Pirellulales</taxon>
        <taxon>Pirellulaceae</taxon>
        <taxon>Roseiconus</taxon>
    </lineage>
</organism>
<dbReference type="Gene3D" id="1.20.1600.10">
    <property type="entry name" value="Outer membrane efflux proteins (OEP)"/>
    <property type="match status" value="1"/>
</dbReference>
<proteinExistence type="predicted"/>
<comment type="caution">
    <text evidence="1">The sequence shown here is derived from an EMBL/GenBank/DDBJ whole genome shotgun (WGS) entry which is preliminary data.</text>
</comment>